<sequence length="50" mass="5690">MRFWRWFRKPSRLAVGTIITLAFIGGILSWVGFNYGLEQTNTENSAQAAI</sequence>
<feature type="transmembrane region" description="Helical" evidence="1">
    <location>
        <begin position="12"/>
        <end position="33"/>
    </location>
</feature>
<dbReference type="AlphaFoldDB" id="A0A3S4W071"/>
<reference evidence="2 3" key="1">
    <citation type="submission" date="2018-12" db="EMBL/GenBank/DDBJ databases">
        <authorList>
            <consortium name="Pathogen Informatics"/>
        </authorList>
    </citation>
    <scope>NUCLEOTIDE SEQUENCE [LARGE SCALE GENOMIC DNA]</scope>
    <source>
        <strain evidence="2 3">NCTC8284</strain>
    </source>
</reference>
<dbReference type="EMBL" id="LR134405">
    <property type="protein sequence ID" value="VEH65676.1"/>
    <property type="molecule type" value="Genomic_DNA"/>
</dbReference>
<dbReference type="Proteomes" id="UP000278733">
    <property type="component" value="Chromosome"/>
</dbReference>
<keyword evidence="1" id="KW-0472">Membrane</keyword>
<evidence type="ECO:0000313" key="2">
    <source>
        <dbReference type="EMBL" id="VEH65676.1"/>
    </source>
</evidence>
<protein>
    <submittedName>
        <fullName evidence="2">Cytochrome c-type protein NapC</fullName>
    </submittedName>
</protein>
<accession>A0A3S4W071</accession>
<dbReference type="KEGG" id="rpne:NCTC8284_00821"/>
<proteinExistence type="predicted"/>
<evidence type="ECO:0000256" key="1">
    <source>
        <dbReference type="SAM" id="Phobius"/>
    </source>
</evidence>
<name>A0A3S4W071_9PAST</name>
<organism evidence="2 3">
    <name type="scientific">Rodentibacter pneumotropicus</name>
    <dbReference type="NCBI Taxonomy" id="758"/>
    <lineage>
        <taxon>Bacteria</taxon>
        <taxon>Pseudomonadati</taxon>
        <taxon>Pseudomonadota</taxon>
        <taxon>Gammaproteobacteria</taxon>
        <taxon>Pasteurellales</taxon>
        <taxon>Pasteurellaceae</taxon>
        <taxon>Rodentibacter</taxon>
    </lineage>
</organism>
<gene>
    <name evidence="2" type="primary">napC_2</name>
    <name evidence="2" type="ORF">NCTC8284_00821</name>
</gene>
<keyword evidence="1" id="KW-0812">Transmembrane</keyword>
<keyword evidence="1" id="KW-1133">Transmembrane helix</keyword>
<evidence type="ECO:0000313" key="3">
    <source>
        <dbReference type="Proteomes" id="UP000278733"/>
    </source>
</evidence>